<dbReference type="InterPro" id="IPR002182">
    <property type="entry name" value="NB-ARC"/>
</dbReference>
<sequence length="932" mass="99163">MNGESGGGGGGGVLAAVLDSVDQISGVPVAGPVLRVALLVVQSTALAVLADAHHAMRVSVLERSALFAGRLVTLVDEALVREPTAFATAHAAQLCGVLSRVEKVLDAVEASFFADPTRTMLTDRVVRGWIEQLEVLGKELIDMCALGAVGYGVDWMAARVATMERLSLWHGEDEPDMYELRWRPPALDEGYVCGVDNPKRAEHAIIVALLAPSRGDANKAPRVGICAVGGSGKTTACAGVAASNWVRARFSKGTAWVQLDASSTLQSVAEAVVALVHRFCGSKAARQLAALTADKNFVAVAAGYVRSVPVVDAAEWLVIIDDVLYKKRALLRQLLSLIPPATSVIFSTRSEAVLASVPGATHVSIEALPDEDARLVLAAAAGKVATPGVSPFSAAEEAGWVRRVLNKTECHALSLAIVGSLIADHGGAWRDEVEGLERWWMHPHFGCSDSDSPRPSVRAALDVSLELLPDVACRDAFAALGVLPVHVGLSVLARQWGSPLGGSATTDEPSVVQSNDLTPSAGVEQIVASLVRAGLLRRNVDEASGELISVIVHPVVGQYALTLLGDATRTVHQRVINAYMDGVAVDDLAAHGWQRLPLWEVTNDGYWYDHVVRHVAAAADMCGLLSVMDPAWQAVRVRVSSPLAFQADLEQVLTALTAVVDGIASGGVRLPVLLGRVHAALASVYQARIAGSRRTNLEAAITCWDKALALVDRLKVPALWAEWQVGLGRVYRERVNGARAANLEEAIACSHRALEVRTRASAPLEWAETQKLLGSALVNRVHDDKAANVEAAIACYDRSLEVQTQEATPLEWADTQNSVGVAYYYRVNGDAAANMEAAIACYSRALEKYTRSAVPLLWARTRYNLGLAYYDRLVGDKAASIEAAIACYHDALTVHTRDATPLMWAATQSHLGKALRDRPVGDTAANVAAAAA</sequence>
<dbReference type="SUPFAM" id="SSF48452">
    <property type="entry name" value="TPR-like"/>
    <property type="match status" value="2"/>
</dbReference>
<name>A0A1X6P7V1_PORUM</name>
<dbReference type="Proteomes" id="UP000218209">
    <property type="component" value="Unassembled WGS sequence"/>
</dbReference>
<organism evidence="2 3">
    <name type="scientific">Porphyra umbilicalis</name>
    <name type="common">Purple laver</name>
    <name type="synonym">Red alga</name>
    <dbReference type="NCBI Taxonomy" id="2786"/>
    <lineage>
        <taxon>Eukaryota</taxon>
        <taxon>Rhodophyta</taxon>
        <taxon>Bangiophyceae</taxon>
        <taxon>Bangiales</taxon>
        <taxon>Bangiaceae</taxon>
        <taxon>Porphyra</taxon>
    </lineage>
</organism>
<evidence type="ECO:0000313" key="2">
    <source>
        <dbReference type="EMBL" id="OSX76928.1"/>
    </source>
</evidence>
<dbReference type="Gene3D" id="3.40.50.300">
    <property type="entry name" value="P-loop containing nucleotide triphosphate hydrolases"/>
    <property type="match status" value="1"/>
</dbReference>
<feature type="domain" description="NB-ARC" evidence="1">
    <location>
        <begin position="222"/>
        <end position="379"/>
    </location>
</feature>
<keyword evidence="3" id="KW-1185">Reference proteome</keyword>
<gene>
    <name evidence="2" type="ORF">BU14_0167s0003</name>
</gene>
<protein>
    <recommendedName>
        <fullName evidence="1">NB-ARC domain-containing protein</fullName>
    </recommendedName>
</protein>
<accession>A0A1X6P7V1</accession>
<evidence type="ECO:0000259" key="1">
    <source>
        <dbReference type="Pfam" id="PF00931"/>
    </source>
</evidence>
<dbReference type="InterPro" id="IPR011990">
    <property type="entry name" value="TPR-like_helical_dom_sf"/>
</dbReference>
<proteinExistence type="predicted"/>
<dbReference type="GO" id="GO:0043531">
    <property type="term" value="F:ADP binding"/>
    <property type="evidence" value="ECO:0007669"/>
    <property type="project" value="InterPro"/>
</dbReference>
<evidence type="ECO:0000313" key="3">
    <source>
        <dbReference type="Proteomes" id="UP000218209"/>
    </source>
</evidence>
<dbReference type="Pfam" id="PF00931">
    <property type="entry name" value="NB-ARC"/>
    <property type="match status" value="1"/>
</dbReference>
<reference evidence="2 3" key="1">
    <citation type="submission" date="2017-03" db="EMBL/GenBank/DDBJ databases">
        <title>WGS assembly of Porphyra umbilicalis.</title>
        <authorList>
            <person name="Brawley S.H."/>
            <person name="Blouin N.A."/>
            <person name="Ficko-Blean E."/>
            <person name="Wheeler G.L."/>
            <person name="Lohr M."/>
            <person name="Goodson H.V."/>
            <person name="Jenkins J.W."/>
            <person name="Blaby-Haas C.E."/>
            <person name="Helliwell K.E."/>
            <person name="Chan C."/>
            <person name="Marriage T."/>
            <person name="Bhattacharya D."/>
            <person name="Klein A.S."/>
            <person name="Badis Y."/>
            <person name="Brodie J."/>
            <person name="Cao Y."/>
            <person name="Collen J."/>
            <person name="Dittami S.M."/>
            <person name="Gachon C.M."/>
            <person name="Green B.R."/>
            <person name="Karpowicz S."/>
            <person name="Kim J.W."/>
            <person name="Kudahl U."/>
            <person name="Lin S."/>
            <person name="Michel G."/>
            <person name="Mittag M."/>
            <person name="Olson B.J."/>
            <person name="Pangilinan J."/>
            <person name="Peng Y."/>
            <person name="Qiu H."/>
            <person name="Shu S."/>
            <person name="Singer J.T."/>
            <person name="Smith A.G."/>
            <person name="Sprecher B.N."/>
            <person name="Wagner V."/>
            <person name="Wang W."/>
            <person name="Wang Z.-Y."/>
            <person name="Yan J."/>
            <person name="Yarish C."/>
            <person name="Zoeuner-Riek S."/>
            <person name="Zhuang Y."/>
            <person name="Zou Y."/>
            <person name="Lindquist E.A."/>
            <person name="Grimwood J."/>
            <person name="Barry K."/>
            <person name="Rokhsar D.S."/>
            <person name="Schmutz J."/>
            <person name="Stiller J.W."/>
            <person name="Grossman A.R."/>
            <person name="Prochnik S.E."/>
        </authorList>
    </citation>
    <scope>NUCLEOTIDE SEQUENCE [LARGE SCALE GENOMIC DNA]</scope>
    <source>
        <strain evidence="2">4086291</strain>
    </source>
</reference>
<dbReference type="EMBL" id="KV918850">
    <property type="protein sequence ID" value="OSX76928.1"/>
    <property type="molecule type" value="Genomic_DNA"/>
</dbReference>
<dbReference type="OrthoDB" id="1357022at2759"/>
<dbReference type="InterPro" id="IPR027417">
    <property type="entry name" value="P-loop_NTPase"/>
</dbReference>
<dbReference type="SUPFAM" id="SSF52540">
    <property type="entry name" value="P-loop containing nucleoside triphosphate hydrolases"/>
    <property type="match status" value="1"/>
</dbReference>
<dbReference type="AlphaFoldDB" id="A0A1X6P7V1"/>
<dbReference type="Gene3D" id="1.25.40.10">
    <property type="entry name" value="Tetratricopeptide repeat domain"/>
    <property type="match status" value="2"/>
</dbReference>